<dbReference type="RefSeq" id="WP_050022834.1">
    <property type="nucleotide sequence ID" value="NZ_JNFH02000001.1"/>
</dbReference>
<dbReference type="AlphaFoldDB" id="A0A0F8BIJ2"/>
<evidence type="ECO:0000313" key="1">
    <source>
        <dbReference type="EMBL" id="KKF40138.1"/>
    </source>
</evidence>
<accession>A0A0F8BIJ2</accession>
<reference evidence="1 2" key="1">
    <citation type="journal article" date="2015" name="Genome Announc.">
        <title>Draft genome sequence of a Halorubrum H3 strain isolated from the burlinskoye salt lake (Altai Krai, Russia).</title>
        <authorList>
            <person name="Rozanov A.S."/>
            <person name="Bryanskaya A.V."/>
            <person name="Malup T.K."/>
            <person name="Kotenko A.V."/>
            <person name="Peltek S.E."/>
        </authorList>
    </citation>
    <scope>NUCLEOTIDE SEQUENCE [LARGE SCALE GENOMIC DNA]</scope>
    <source>
        <strain evidence="1 2">H3</strain>
    </source>
</reference>
<sequence>MAETAFSAIKRRFDPAVHLCAWYREFRELVLTTAVYNLEQALKQ</sequence>
<evidence type="ECO:0000313" key="2">
    <source>
        <dbReference type="Proteomes" id="UP000053331"/>
    </source>
</evidence>
<proteinExistence type="predicted"/>
<dbReference type="Proteomes" id="UP000053331">
    <property type="component" value="Unassembled WGS sequence"/>
</dbReference>
<comment type="caution">
    <text evidence="1">The sequence shown here is derived from an EMBL/GenBank/DDBJ whole genome shotgun (WGS) entry which is preliminary data.</text>
</comment>
<organism evidence="1 2">
    <name type="scientific">Halorubrum saccharovorum</name>
    <dbReference type="NCBI Taxonomy" id="2248"/>
    <lineage>
        <taxon>Archaea</taxon>
        <taxon>Methanobacteriati</taxon>
        <taxon>Methanobacteriota</taxon>
        <taxon>Stenosarchaea group</taxon>
        <taxon>Halobacteria</taxon>
        <taxon>Halobacteriales</taxon>
        <taxon>Haloferacaceae</taxon>
        <taxon>Halorubrum</taxon>
    </lineage>
</organism>
<protein>
    <submittedName>
        <fullName evidence="1">Transposase</fullName>
    </submittedName>
</protein>
<dbReference type="EMBL" id="JNFH02000001">
    <property type="protein sequence ID" value="KKF40138.1"/>
    <property type="molecule type" value="Genomic_DNA"/>
</dbReference>
<gene>
    <name evidence="1" type="ORF">FK85_23010</name>
</gene>
<keyword evidence="2" id="KW-1185">Reference proteome</keyword>
<name>A0A0F8BIJ2_9EURY</name>